<gene>
    <name evidence="2" type="ORF">KI387_018793</name>
</gene>
<proteinExistence type="predicted"/>
<feature type="region of interest" description="Disordered" evidence="1">
    <location>
        <begin position="180"/>
        <end position="199"/>
    </location>
</feature>
<reference evidence="2 3" key="1">
    <citation type="journal article" date="2021" name="Nat. Plants">
        <title>The Taxus genome provides insights into paclitaxel biosynthesis.</title>
        <authorList>
            <person name="Xiong X."/>
            <person name="Gou J."/>
            <person name="Liao Q."/>
            <person name="Li Y."/>
            <person name="Zhou Q."/>
            <person name="Bi G."/>
            <person name="Li C."/>
            <person name="Du R."/>
            <person name="Wang X."/>
            <person name="Sun T."/>
            <person name="Guo L."/>
            <person name="Liang H."/>
            <person name="Lu P."/>
            <person name="Wu Y."/>
            <person name="Zhang Z."/>
            <person name="Ro D.K."/>
            <person name="Shang Y."/>
            <person name="Huang S."/>
            <person name="Yan J."/>
        </authorList>
    </citation>
    <scope>NUCLEOTIDE SEQUENCE [LARGE SCALE GENOMIC DNA]</scope>
    <source>
        <strain evidence="2">Ta-2019</strain>
    </source>
</reference>
<keyword evidence="3" id="KW-1185">Reference proteome</keyword>
<organism evidence="2 3">
    <name type="scientific">Taxus chinensis</name>
    <name type="common">Chinese yew</name>
    <name type="synonym">Taxus wallichiana var. chinensis</name>
    <dbReference type="NCBI Taxonomy" id="29808"/>
    <lineage>
        <taxon>Eukaryota</taxon>
        <taxon>Viridiplantae</taxon>
        <taxon>Streptophyta</taxon>
        <taxon>Embryophyta</taxon>
        <taxon>Tracheophyta</taxon>
        <taxon>Spermatophyta</taxon>
        <taxon>Pinopsida</taxon>
        <taxon>Pinidae</taxon>
        <taxon>Conifers II</taxon>
        <taxon>Cupressales</taxon>
        <taxon>Taxaceae</taxon>
        <taxon>Taxus</taxon>
    </lineage>
</organism>
<sequence>MGAADSKLNVSQKPGDEITTVKDRIEGVDPSLEKLKALKIALPILKSPPTESTLTDILVRKSSSTSDSGTLNPKLAFELFSLYREWQETTAKTINEGQDELENKIDIADALATKLLQRFNHSVSVMKTSATHFEDVYPLQVEVGELKGKLKEVLADYNALCKRINAEGPDVLKASAMPFSSSELQSSKSLGCPAVQKAP</sequence>
<protein>
    <submittedName>
        <fullName evidence="2">Uncharacterized protein</fullName>
    </submittedName>
</protein>
<dbReference type="PANTHER" id="PTHR36409:SF1">
    <property type="entry name" value="BLOC-1-RELATED COMPLEX SUBUNIT 5"/>
    <property type="match status" value="1"/>
</dbReference>
<dbReference type="Proteomes" id="UP000824469">
    <property type="component" value="Unassembled WGS sequence"/>
</dbReference>
<evidence type="ECO:0000256" key="1">
    <source>
        <dbReference type="SAM" id="MobiDB-lite"/>
    </source>
</evidence>
<dbReference type="OMA" id="FELFSMY"/>
<accession>A0AA38G9H6</accession>
<dbReference type="PANTHER" id="PTHR36409">
    <property type="entry name" value="EXPRESSED PROTEIN"/>
    <property type="match status" value="1"/>
</dbReference>
<evidence type="ECO:0000313" key="3">
    <source>
        <dbReference type="Proteomes" id="UP000824469"/>
    </source>
</evidence>
<comment type="caution">
    <text evidence="2">The sequence shown here is derived from an EMBL/GenBank/DDBJ whole genome shotgun (WGS) entry which is preliminary data.</text>
</comment>
<feature type="compositionally biased region" description="Low complexity" evidence="1">
    <location>
        <begin position="180"/>
        <end position="189"/>
    </location>
</feature>
<evidence type="ECO:0000313" key="2">
    <source>
        <dbReference type="EMBL" id="KAH9317024.1"/>
    </source>
</evidence>
<dbReference type="AlphaFoldDB" id="A0AA38G9H6"/>
<dbReference type="EMBL" id="JAHRHJ020000004">
    <property type="protein sequence ID" value="KAH9317024.1"/>
    <property type="molecule type" value="Genomic_DNA"/>
</dbReference>
<name>A0AA38G9H6_TAXCH</name>